<dbReference type="AlphaFoldDB" id="A0A183VFP5"/>
<keyword evidence="3" id="KW-1185">Reference proteome</keyword>
<organism evidence="3 4">
    <name type="scientific">Toxocara canis</name>
    <name type="common">Canine roundworm</name>
    <dbReference type="NCBI Taxonomy" id="6265"/>
    <lineage>
        <taxon>Eukaryota</taxon>
        <taxon>Metazoa</taxon>
        <taxon>Ecdysozoa</taxon>
        <taxon>Nematoda</taxon>
        <taxon>Chromadorea</taxon>
        <taxon>Rhabditida</taxon>
        <taxon>Spirurina</taxon>
        <taxon>Ascaridomorpha</taxon>
        <taxon>Ascaridoidea</taxon>
        <taxon>Toxocaridae</taxon>
        <taxon>Toxocara</taxon>
    </lineage>
</organism>
<evidence type="ECO:0000313" key="3">
    <source>
        <dbReference type="Proteomes" id="UP000050794"/>
    </source>
</evidence>
<dbReference type="WBParaSite" id="TCNE_0001956901-mRNA-1">
    <property type="protein sequence ID" value="TCNE_0001956901-mRNA-1"/>
    <property type="gene ID" value="TCNE_0001956901"/>
</dbReference>
<protein>
    <submittedName>
        <fullName evidence="4">SKA2 domain-containing protein</fullName>
    </submittedName>
</protein>
<sequence>MALTMQSKADKGGTLSDLHDRLIEEQATEEEARLLSNDHWHSVETFLSRVNAVLSDLRDMESLLEEIKIKHSQILIEPGVHPRMLSSWC</sequence>
<reference evidence="2 3" key="2">
    <citation type="submission" date="2018-11" db="EMBL/GenBank/DDBJ databases">
        <authorList>
            <consortium name="Pathogen Informatics"/>
        </authorList>
    </citation>
    <scope>NUCLEOTIDE SEQUENCE [LARGE SCALE GENOMIC DNA]</scope>
</reference>
<evidence type="ECO:0000313" key="4">
    <source>
        <dbReference type="WBParaSite" id="TCNE_0001956901-mRNA-1"/>
    </source>
</evidence>
<name>A0A183VFP5_TOXCA</name>
<evidence type="ECO:0000256" key="1">
    <source>
        <dbReference type="SAM" id="MobiDB-lite"/>
    </source>
</evidence>
<dbReference type="EMBL" id="UYWY01027112">
    <property type="protein sequence ID" value="VDM50886.1"/>
    <property type="molecule type" value="Genomic_DNA"/>
</dbReference>
<evidence type="ECO:0000313" key="2">
    <source>
        <dbReference type="EMBL" id="VDM50886.1"/>
    </source>
</evidence>
<accession>A0A183VFP5</accession>
<proteinExistence type="predicted"/>
<reference evidence="4" key="1">
    <citation type="submission" date="2016-06" db="UniProtKB">
        <authorList>
            <consortium name="WormBaseParasite"/>
        </authorList>
    </citation>
    <scope>IDENTIFICATION</scope>
</reference>
<dbReference type="Proteomes" id="UP000050794">
    <property type="component" value="Unassembled WGS sequence"/>
</dbReference>
<feature type="region of interest" description="Disordered" evidence="1">
    <location>
        <begin position="1"/>
        <end position="21"/>
    </location>
</feature>
<gene>
    <name evidence="2" type="ORF">TCNE_LOCUS19565</name>
</gene>